<organism evidence="2 3">
    <name type="scientific">Pedobacter lusitanus</name>
    <dbReference type="NCBI Taxonomy" id="1503925"/>
    <lineage>
        <taxon>Bacteria</taxon>
        <taxon>Pseudomonadati</taxon>
        <taxon>Bacteroidota</taxon>
        <taxon>Sphingobacteriia</taxon>
        <taxon>Sphingobacteriales</taxon>
        <taxon>Sphingobacteriaceae</taxon>
        <taxon>Pedobacter</taxon>
    </lineage>
</organism>
<evidence type="ECO:0000313" key="3">
    <source>
        <dbReference type="Proteomes" id="UP000032049"/>
    </source>
</evidence>
<name>A0A0D0GIS6_9SPHI</name>
<feature type="chain" id="PRO_5002210988" evidence="1">
    <location>
        <begin position="20"/>
        <end position="186"/>
    </location>
</feature>
<gene>
    <name evidence="2" type="ORF">TH53_16885</name>
</gene>
<protein>
    <submittedName>
        <fullName evidence="2">Contig75, whole genome shotgun sequence</fullName>
    </submittedName>
</protein>
<comment type="caution">
    <text evidence="2">The sequence shown here is derived from an EMBL/GenBank/DDBJ whole genome shotgun (WGS) entry which is preliminary data.</text>
</comment>
<reference evidence="2 3" key="1">
    <citation type="submission" date="2015-01" db="EMBL/GenBank/DDBJ databases">
        <title>Draft genome sequence of Pedobacter sp. NL19 isolated from sludge of an effluent treatment pond in an abandoned uranium mine.</title>
        <authorList>
            <person name="Santos T."/>
            <person name="Caetano T."/>
            <person name="Covas C."/>
            <person name="Cruz A."/>
            <person name="Mendo S."/>
        </authorList>
    </citation>
    <scope>NUCLEOTIDE SEQUENCE [LARGE SCALE GENOMIC DNA]</scope>
    <source>
        <strain evidence="2 3">NL19</strain>
    </source>
</reference>
<keyword evidence="1" id="KW-0732">Signal</keyword>
<dbReference type="EMBL" id="JXRA01000075">
    <property type="protein sequence ID" value="KIO76015.1"/>
    <property type="molecule type" value="Genomic_DNA"/>
</dbReference>
<evidence type="ECO:0000256" key="1">
    <source>
        <dbReference type="SAM" id="SignalP"/>
    </source>
</evidence>
<accession>A0A0D0GIS6</accession>
<dbReference type="InterPro" id="IPR021314">
    <property type="entry name" value="DUF2911"/>
</dbReference>
<dbReference type="AlphaFoldDB" id="A0A0D0GIS6"/>
<proteinExistence type="predicted"/>
<sequence length="186" mass="20423">MKKLNLFLVMALFAFTVNAQDVKFPGLDTSPADIAYFPLNAAKVKKGDNSAPLIKVIYSRPSVKGREIFGKLEPYGQVWRAGANESTEIRFFKPVVIGGKTIPAGAYSLFAIPEQDKWTVIINKQTDRWGAYTYDESKDVVRVSVPVKPLTTVVEALAITFTPNASGANLIIGWDKTSVEVPVTIK</sequence>
<evidence type="ECO:0000313" key="2">
    <source>
        <dbReference type="EMBL" id="KIO76015.1"/>
    </source>
</evidence>
<dbReference type="STRING" id="1503925.TH53_16885"/>
<dbReference type="Proteomes" id="UP000032049">
    <property type="component" value="Unassembled WGS sequence"/>
</dbReference>
<dbReference type="RefSeq" id="WP_041883559.1">
    <property type="nucleotide sequence ID" value="NZ_CP157278.1"/>
</dbReference>
<keyword evidence="3" id="KW-1185">Reference proteome</keyword>
<feature type="signal peptide" evidence="1">
    <location>
        <begin position="1"/>
        <end position="19"/>
    </location>
</feature>
<dbReference type="OrthoDB" id="195456at2"/>
<dbReference type="Pfam" id="PF11138">
    <property type="entry name" value="DUF2911"/>
    <property type="match status" value="1"/>
</dbReference>